<comment type="caution">
    <text evidence="5">The sequence shown here is derived from an EMBL/GenBank/DDBJ whole genome shotgun (WGS) entry which is preliminary data.</text>
</comment>
<keyword evidence="6" id="KW-1185">Reference proteome</keyword>
<feature type="compositionally biased region" description="Low complexity" evidence="3">
    <location>
        <begin position="185"/>
        <end position="194"/>
    </location>
</feature>
<sequence length="205" mass="22650">MFQQSSEDGEMKPVAAGPWGGQEGFPWDDGVHSTVKQLVIAHGAGIESIQVEYDRKGTSIWSQIHGGNGGMKTTVKLDCPDEFLTSVHGYYGSLDGNLLFISNVWGKDCWVPWEEWLGAGNGFDVFVAVKQKEDFSKLSIQNSQEYDSGGTNRKDDFGSSLPSKLYRQVSRESSDSESSKKDDFSGLSSSKLSKTNLSRTQRCWN</sequence>
<gene>
    <name evidence="5" type="ORF">OIU84_013741</name>
</gene>
<protein>
    <recommendedName>
        <fullName evidence="4">Jacalin-type lectin domain-containing protein</fullName>
    </recommendedName>
</protein>
<evidence type="ECO:0000256" key="3">
    <source>
        <dbReference type="SAM" id="MobiDB-lite"/>
    </source>
</evidence>
<dbReference type="Proteomes" id="UP001162972">
    <property type="component" value="Chromosome 2"/>
</dbReference>
<dbReference type="InterPro" id="IPR001229">
    <property type="entry name" value="Jacalin-like_lectin_dom"/>
</dbReference>
<dbReference type="PROSITE" id="PS51752">
    <property type="entry name" value="JACALIN_LECTIN"/>
    <property type="match status" value="1"/>
</dbReference>
<dbReference type="PANTHER" id="PTHR47293">
    <property type="entry name" value="JACALIN-RELATED LECTIN 3"/>
    <property type="match status" value="1"/>
</dbReference>
<organism evidence="5 6">
    <name type="scientific">Salix udensis</name>
    <dbReference type="NCBI Taxonomy" id="889485"/>
    <lineage>
        <taxon>Eukaryota</taxon>
        <taxon>Viridiplantae</taxon>
        <taxon>Streptophyta</taxon>
        <taxon>Embryophyta</taxon>
        <taxon>Tracheophyta</taxon>
        <taxon>Spermatophyta</taxon>
        <taxon>Magnoliopsida</taxon>
        <taxon>eudicotyledons</taxon>
        <taxon>Gunneridae</taxon>
        <taxon>Pentapetalae</taxon>
        <taxon>rosids</taxon>
        <taxon>fabids</taxon>
        <taxon>Malpighiales</taxon>
        <taxon>Salicaceae</taxon>
        <taxon>Saliceae</taxon>
        <taxon>Salix</taxon>
    </lineage>
</organism>
<evidence type="ECO:0000259" key="4">
    <source>
        <dbReference type="PROSITE" id="PS51752"/>
    </source>
</evidence>
<dbReference type="Gene3D" id="2.100.10.30">
    <property type="entry name" value="Jacalin-like lectin domain"/>
    <property type="match status" value="1"/>
</dbReference>
<comment type="similarity">
    <text evidence="1">Belongs to the jacalin lectin family.</text>
</comment>
<name>A0AAD6JIP4_9ROSI</name>
<keyword evidence="2" id="KW-0430">Lectin</keyword>
<evidence type="ECO:0000256" key="2">
    <source>
        <dbReference type="ARBA" id="ARBA00022734"/>
    </source>
</evidence>
<dbReference type="AlphaFoldDB" id="A0AAD6JIP4"/>
<feature type="compositionally biased region" description="Basic and acidic residues" evidence="3">
    <location>
        <begin position="169"/>
        <end position="184"/>
    </location>
</feature>
<feature type="compositionally biased region" description="Polar residues" evidence="3">
    <location>
        <begin position="195"/>
        <end position="205"/>
    </location>
</feature>
<dbReference type="EMBL" id="JAPFFJ010000017">
    <property type="protein sequence ID" value="KAJ6405833.1"/>
    <property type="molecule type" value="Genomic_DNA"/>
</dbReference>
<evidence type="ECO:0000313" key="6">
    <source>
        <dbReference type="Proteomes" id="UP001162972"/>
    </source>
</evidence>
<dbReference type="SMART" id="SM00915">
    <property type="entry name" value="Jacalin"/>
    <property type="match status" value="1"/>
</dbReference>
<dbReference type="SUPFAM" id="SSF51101">
    <property type="entry name" value="Mannose-binding lectins"/>
    <property type="match status" value="1"/>
</dbReference>
<evidence type="ECO:0000313" key="5">
    <source>
        <dbReference type="EMBL" id="KAJ6405833.1"/>
    </source>
</evidence>
<dbReference type="Pfam" id="PF01419">
    <property type="entry name" value="Jacalin"/>
    <property type="match status" value="1"/>
</dbReference>
<dbReference type="InterPro" id="IPR036404">
    <property type="entry name" value="Jacalin-like_lectin_dom_sf"/>
</dbReference>
<evidence type="ECO:0000256" key="1">
    <source>
        <dbReference type="ARBA" id="ARBA00006568"/>
    </source>
</evidence>
<feature type="region of interest" description="Disordered" evidence="3">
    <location>
        <begin position="144"/>
        <end position="205"/>
    </location>
</feature>
<dbReference type="GO" id="GO:0030246">
    <property type="term" value="F:carbohydrate binding"/>
    <property type="evidence" value="ECO:0007669"/>
    <property type="project" value="UniProtKB-KW"/>
</dbReference>
<feature type="domain" description="Jacalin-type lectin" evidence="4">
    <location>
        <begin position="13"/>
        <end position="155"/>
    </location>
</feature>
<reference evidence="5 6" key="1">
    <citation type="journal article" date="2023" name="Int. J. Mol. Sci.">
        <title>De Novo Assembly and Annotation of 11 Diverse Shrub Willow (Salix) Genomes Reveals Novel Gene Organization in Sex-Linked Regions.</title>
        <authorList>
            <person name="Hyden B."/>
            <person name="Feng K."/>
            <person name="Yates T.B."/>
            <person name="Jawdy S."/>
            <person name="Cereghino C."/>
            <person name="Smart L.B."/>
            <person name="Muchero W."/>
        </authorList>
    </citation>
    <scope>NUCLEOTIDE SEQUENCE [LARGE SCALE GENOMIC DNA]</scope>
    <source>
        <tissue evidence="5">Shoot tip</tissue>
    </source>
</reference>
<dbReference type="PANTHER" id="PTHR47293:SF68">
    <property type="entry name" value="JACALIN-RELATED LECTIN 3"/>
    <property type="match status" value="1"/>
</dbReference>
<proteinExistence type="inferred from homology"/>
<accession>A0AAD6JIP4</accession>